<evidence type="ECO:0000256" key="2">
    <source>
        <dbReference type="SAM" id="MobiDB-lite"/>
    </source>
</evidence>
<gene>
    <name evidence="4" type="primary">Dsim\GD13219</name>
    <name evidence="4" type="ORF">Dsimw501_GD13219</name>
</gene>
<keyword evidence="1" id="KW-0493">Microtubule</keyword>
<evidence type="ECO:0000313" key="4">
    <source>
        <dbReference type="EMBL" id="KMY97697.1"/>
    </source>
</evidence>
<dbReference type="Bgee" id="FBgn0184940">
    <property type="expression patterns" value="Expressed in male reproductive system and 2 other cell types or tissues"/>
</dbReference>
<dbReference type="Proteomes" id="UP000035880">
    <property type="component" value="Chromosome 3L"/>
</dbReference>
<sequence length="992" mass="116023">MQEDERQQVIDRNLPHLVCVLLGTPIDDKKNGNDQVLVDPAIFHKCLAYARCHIADPNVVDCDPDEVWDTLNHFLLRFCIENLSEFGDTFNQLANVVLNHPICMNHKERNIHWRLLDFVLSVNYKAFVSIRRNLPEMEQKRRNILEALKMTTESSQVDPKVTNNTKSISNSESVRVTHKKMQKPQSPRKKLTPEQIQRLCDEIRDLTSLKHSSSKTLRPEIPMEPSKPQIPMEPSKPQIPMVPSKPLDTSDYNYSMELGKVAVKENFNIKGAKMELELNVIQNKPSAKKPALVDFFKNGNDMLYRIQTNWWQVDISVYNQPQILASNFSQGYADILIFQLRESQASIRKISEEHQLLSELIVLFFASVNCRSFKILNDNWKFRADAPLTCALKQLKESPHLGEIISSLKQMRHLRELIETYAVKGIRCDRMKTLTCFSVALRQLLRPVIEFLVHFERRLTRGLETATLQHFIETSRGHLEKIKLLYELSQNKNQVLHSMKSLRTLDTLFTTSSQKTEPKLLRSLSASVLLHTVRAYCKFLDSWWSTGDFADCHKEFPFEKIVNDEQTEYVLRKLLIQTELENCELFRIIQRHVLESSDAVAILCDSRTISDFNTLHGIEPGIPLHNSLIDAVIRELAPYQIHSIEASHYVPDILQQLQSSDHDAIRRLFYSFHMETRPDPRKPAGHSINELLRNFLTCADYTPITEILSQELQRLLNRRTRLVNSYISGLLQEFQGYKVVRHLRSVFLLWSYDHFQSEFELFFEFLRRNQLVEATDKLKHIVVFQDYTLGHMFQVRLTEAHPEFIFLRVRNDSLLNCIISQKQIEMMNSCFRLLLNLNFWHYRITHLPPFHYCKYERLLKALRSIQISLISALEEQLSHPCKLFRKVQELDSYNSELDEFTSLTQLRRNQELFGLHIQKYLLEEQFACSLPEILTLSKVFCLRWETSRALIDEYCNQKATSTFEQKYKLLRLNYLLETVKKCKAIGCLLGHI</sequence>
<reference evidence="4" key="2">
    <citation type="submission" date="2014-06" db="EMBL/GenBank/DDBJ databases">
        <authorList>
            <person name="Hu T."/>
            <person name="Eisen M.B."/>
            <person name="Thornton K.R."/>
            <person name="Andolfatto P."/>
        </authorList>
    </citation>
    <scope>NUCLEOTIDE SEQUENCE</scope>
    <source>
        <strain evidence="4">W501</strain>
    </source>
</reference>
<accession>A0A0J9RPN6</accession>
<proteinExistence type="predicted"/>
<dbReference type="GO" id="GO:0005874">
    <property type="term" value="C:microtubule"/>
    <property type="evidence" value="ECO:0007669"/>
    <property type="project" value="UniProtKB-KW"/>
</dbReference>
<evidence type="ECO:0000256" key="1">
    <source>
        <dbReference type="ARBA" id="ARBA00022701"/>
    </source>
</evidence>
<evidence type="ECO:0000259" key="3">
    <source>
        <dbReference type="Pfam" id="PF17681"/>
    </source>
</evidence>
<feature type="domain" description="Gamma tubulin complex component protein N-terminal" evidence="3">
    <location>
        <begin position="401"/>
        <end position="556"/>
    </location>
</feature>
<dbReference type="Pfam" id="PF17681">
    <property type="entry name" value="GCP_N_terminal"/>
    <property type="match status" value="1"/>
</dbReference>
<dbReference type="KEGG" id="dsi:Dsimw501_GD13219"/>
<dbReference type="AlphaFoldDB" id="A0A0J9RPN6"/>
<dbReference type="OrthoDB" id="66546at2759"/>
<organism evidence="4">
    <name type="scientific">Drosophila simulans</name>
    <name type="common">Fruit fly</name>
    <dbReference type="NCBI Taxonomy" id="7240"/>
    <lineage>
        <taxon>Eukaryota</taxon>
        <taxon>Metazoa</taxon>
        <taxon>Ecdysozoa</taxon>
        <taxon>Arthropoda</taxon>
        <taxon>Hexapoda</taxon>
        <taxon>Insecta</taxon>
        <taxon>Pterygota</taxon>
        <taxon>Neoptera</taxon>
        <taxon>Endopterygota</taxon>
        <taxon>Diptera</taxon>
        <taxon>Brachycera</taxon>
        <taxon>Muscomorpha</taxon>
        <taxon>Ephydroidea</taxon>
        <taxon>Drosophilidae</taxon>
        <taxon>Drosophila</taxon>
        <taxon>Sophophora</taxon>
    </lineage>
</organism>
<protein>
    <submittedName>
        <fullName evidence="4">Uncharacterized protein, isoform B</fullName>
    </submittedName>
</protein>
<feature type="region of interest" description="Disordered" evidence="2">
    <location>
        <begin position="155"/>
        <end position="193"/>
    </location>
</feature>
<dbReference type="EMBL" id="CM002912">
    <property type="protein sequence ID" value="KMY97697.1"/>
    <property type="molecule type" value="Genomic_DNA"/>
</dbReference>
<feature type="region of interest" description="Disordered" evidence="2">
    <location>
        <begin position="211"/>
        <end position="240"/>
    </location>
</feature>
<name>A0A0J9RPN6_DROSI</name>
<feature type="compositionally biased region" description="Polar residues" evidence="2">
    <location>
        <begin position="155"/>
        <end position="174"/>
    </location>
</feature>
<reference evidence="4" key="1">
    <citation type="journal article" date="2013" name="Genome Res.">
        <title>A second-generation assembly of the Drosophila simulans genome provides new insights into patterns of lineage-specific divergence.</title>
        <authorList>
            <person name="Hu T.T."/>
            <person name="Eisen M.B."/>
            <person name="Thornton K.R."/>
            <person name="Andolfatto P."/>
        </authorList>
    </citation>
    <scope>NUCLEOTIDE SEQUENCE [LARGE SCALE GENOMIC DNA]</scope>
    <source>
        <strain evidence="4">W501</strain>
    </source>
</reference>
<feature type="compositionally biased region" description="Basic residues" evidence="2">
    <location>
        <begin position="176"/>
        <end position="190"/>
    </location>
</feature>
<reference evidence="4" key="3">
    <citation type="submission" date="2015-04" db="EMBL/GenBank/DDBJ databases">
        <authorList>
            <consortium name="FlyBase"/>
        </authorList>
    </citation>
    <scope>NUCLEOTIDE SEQUENCE</scope>
    <source>
        <strain evidence="4">W501</strain>
    </source>
</reference>
<dbReference type="InterPro" id="IPR041470">
    <property type="entry name" value="GCP_N"/>
</dbReference>